<organism evidence="1 2">
    <name type="scientific">Euroglyphus maynei</name>
    <name type="common">Mayne's house dust mite</name>
    <dbReference type="NCBI Taxonomy" id="6958"/>
    <lineage>
        <taxon>Eukaryota</taxon>
        <taxon>Metazoa</taxon>
        <taxon>Ecdysozoa</taxon>
        <taxon>Arthropoda</taxon>
        <taxon>Chelicerata</taxon>
        <taxon>Arachnida</taxon>
        <taxon>Acari</taxon>
        <taxon>Acariformes</taxon>
        <taxon>Sarcoptiformes</taxon>
        <taxon>Astigmata</taxon>
        <taxon>Psoroptidia</taxon>
        <taxon>Analgoidea</taxon>
        <taxon>Pyroglyphidae</taxon>
        <taxon>Pyroglyphinae</taxon>
        <taxon>Euroglyphus</taxon>
    </lineage>
</organism>
<proteinExistence type="predicted"/>
<comment type="caution">
    <text evidence="1">The sequence shown here is derived from an EMBL/GenBank/DDBJ whole genome shotgun (WGS) entry which is preliminary data.</text>
</comment>
<protein>
    <submittedName>
        <fullName evidence="1">Uncharacterized protein</fullName>
    </submittedName>
</protein>
<keyword evidence="2" id="KW-1185">Reference proteome</keyword>
<evidence type="ECO:0000313" key="2">
    <source>
        <dbReference type="Proteomes" id="UP000194236"/>
    </source>
</evidence>
<sequence>MYATKPSLNLNNDIVDESLTSMLVRKMKIGRRNHHQHNHNQPTTTEIFHKKISKITKKEVESGDLIDGVTKGCFINRYLDGYESSGYNFGKNML</sequence>
<dbReference type="EMBL" id="MUJZ01000570">
    <property type="protein sequence ID" value="OTF84127.1"/>
    <property type="molecule type" value="Genomic_DNA"/>
</dbReference>
<evidence type="ECO:0000313" key="1">
    <source>
        <dbReference type="EMBL" id="OTF84127.1"/>
    </source>
</evidence>
<dbReference type="Proteomes" id="UP000194236">
    <property type="component" value="Unassembled WGS sequence"/>
</dbReference>
<reference evidence="1 2" key="1">
    <citation type="submission" date="2017-03" db="EMBL/GenBank/DDBJ databases">
        <title>Genome Survey of Euroglyphus maynei.</title>
        <authorList>
            <person name="Arlian L.G."/>
            <person name="Morgan M.S."/>
            <person name="Rider S.D."/>
        </authorList>
    </citation>
    <scope>NUCLEOTIDE SEQUENCE [LARGE SCALE GENOMIC DNA]</scope>
    <source>
        <strain evidence="1">Arlian Lab</strain>
        <tissue evidence="1">Whole body</tissue>
    </source>
</reference>
<accession>A0A1Y3BVM7</accession>
<dbReference type="AlphaFoldDB" id="A0A1Y3BVM7"/>
<name>A0A1Y3BVM7_EURMA</name>
<gene>
    <name evidence="1" type="ORF">BLA29_002242</name>
</gene>